<reference evidence="2 3" key="1">
    <citation type="submission" date="2016-11" db="EMBL/GenBank/DDBJ databases">
        <authorList>
            <person name="Jaros S."/>
            <person name="Januszkiewicz K."/>
            <person name="Wedrychowicz H."/>
        </authorList>
    </citation>
    <scope>NUCLEOTIDE SEQUENCE [LARGE SCALE GENOMIC DNA]</scope>
    <source>
        <strain evidence="2 3">DSM 43832</strain>
    </source>
</reference>
<dbReference type="Gene3D" id="3.40.430.10">
    <property type="entry name" value="Dihydrofolate Reductase, subunit A"/>
    <property type="match status" value="1"/>
</dbReference>
<proteinExistence type="predicted"/>
<dbReference type="InterPro" id="IPR002734">
    <property type="entry name" value="RibDG_C"/>
</dbReference>
<sequence length="193" mass="21046">MRELTYLIAVSLDGYIAAPDDAFDAFLTEGDHVDHLFAEWSDTLPAAALTAAGAAADNKHFDTVVMGWQTYAVGFPFGVTDPYPHLRSYVVTHRPEREVPGDPGGVTLTGEDPVALVRRLKQEDGSGIWLCGGSRLAATLADEIDRLVLKVHPILLGEGKPLFAQRPYARTAFALAETRSFTTGVLMNTYVRR</sequence>
<dbReference type="PANTHER" id="PTHR38011">
    <property type="entry name" value="DIHYDROFOLATE REDUCTASE FAMILY PROTEIN (AFU_ORTHOLOGUE AFUA_8G06820)"/>
    <property type="match status" value="1"/>
</dbReference>
<gene>
    <name evidence="2" type="ORF">SAMN05443637_12164</name>
</gene>
<dbReference type="Proteomes" id="UP000184363">
    <property type="component" value="Unassembled WGS sequence"/>
</dbReference>
<protein>
    <submittedName>
        <fullName evidence="2">Dihydrofolate reductase</fullName>
    </submittedName>
</protein>
<dbReference type="EMBL" id="FRAP01000021">
    <property type="protein sequence ID" value="SHL21623.1"/>
    <property type="molecule type" value="Genomic_DNA"/>
</dbReference>
<dbReference type="STRING" id="1848.SAMN05443637_12164"/>
<dbReference type="InterPro" id="IPR050765">
    <property type="entry name" value="Riboflavin_Biosynth_HTPR"/>
</dbReference>
<keyword evidence="3" id="KW-1185">Reference proteome</keyword>
<organism evidence="2 3">
    <name type="scientific">Pseudonocardia thermophila</name>
    <dbReference type="NCBI Taxonomy" id="1848"/>
    <lineage>
        <taxon>Bacteria</taxon>
        <taxon>Bacillati</taxon>
        <taxon>Actinomycetota</taxon>
        <taxon>Actinomycetes</taxon>
        <taxon>Pseudonocardiales</taxon>
        <taxon>Pseudonocardiaceae</taxon>
        <taxon>Pseudonocardia</taxon>
    </lineage>
</organism>
<dbReference type="PANTHER" id="PTHR38011:SF11">
    <property type="entry name" value="2,5-DIAMINO-6-RIBOSYLAMINO-4(3H)-PYRIMIDINONE 5'-PHOSPHATE REDUCTASE"/>
    <property type="match status" value="1"/>
</dbReference>
<evidence type="ECO:0000259" key="1">
    <source>
        <dbReference type="Pfam" id="PF01872"/>
    </source>
</evidence>
<dbReference type="OrthoDB" id="195113at2"/>
<accession>A0A1M6YU54</accession>
<dbReference type="AlphaFoldDB" id="A0A1M6YU54"/>
<dbReference type="InterPro" id="IPR024072">
    <property type="entry name" value="DHFR-like_dom_sf"/>
</dbReference>
<feature type="domain" description="Bacterial bifunctional deaminase-reductase C-terminal" evidence="1">
    <location>
        <begin position="4"/>
        <end position="186"/>
    </location>
</feature>
<dbReference type="SUPFAM" id="SSF53597">
    <property type="entry name" value="Dihydrofolate reductase-like"/>
    <property type="match status" value="1"/>
</dbReference>
<evidence type="ECO:0000313" key="3">
    <source>
        <dbReference type="Proteomes" id="UP000184363"/>
    </source>
</evidence>
<name>A0A1M6YU54_PSETH</name>
<dbReference type="Pfam" id="PF01872">
    <property type="entry name" value="RibD_C"/>
    <property type="match status" value="1"/>
</dbReference>
<evidence type="ECO:0000313" key="2">
    <source>
        <dbReference type="EMBL" id="SHL21623.1"/>
    </source>
</evidence>
<dbReference type="GO" id="GO:0008703">
    <property type="term" value="F:5-amino-6-(5-phosphoribosylamino)uracil reductase activity"/>
    <property type="evidence" value="ECO:0007669"/>
    <property type="project" value="InterPro"/>
</dbReference>
<dbReference type="GO" id="GO:0009231">
    <property type="term" value="P:riboflavin biosynthetic process"/>
    <property type="evidence" value="ECO:0007669"/>
    <property type="project" value="InterPro"/>
</dbReference>
<dbReference type="RefSeq" id="WP_073459574.1">
    <property type="nucleotide sequence ID" value="NZ_CALGVN010000008.1"/>
</dbReference>